<evidence type="ECO:0000313" key="2">
    <source>
        <dbReference type="Proteomes" id="UP000275267"/>
    </source>
</evidence>
<protein>
    <recommendedName>
        <fullName evidence="3">B box-type domain-containing protein</fullName>
    </recommendedName>
</protein>
<dbReference type="PANTHER" id="PTHR31065:SF1">
    <property type="entry name" value="OS09G0116050 PROTEIN"/>
    <property type="match status" value="1"/>
</dbReference>
<dbReference type="STRING" id="4540.A0A3L6PW53"/>
<evidence type="ECO:0000313" key="1">
    <source>
        <dbReference type="EMBL" id="RLM65544.1"/>
    </source>
</evidence>
<dbReference type="Pfam" id="PF04640">
    <property type="entry name" value="PLATZ"/>
    <property type="match status" value="1"/>
</dbReference>
<dbReference type="AlphaFoldDB" id="A0A3L6PW53"/>
<gene>
    <name evidence="1" type="ORF">C2845_PM16G00120</name>
</gene>
<accession>A0A3L6PW53</accession>
<name>A0A3L6PW53_PANMI</name>
<dbReference type="EMBL" id="PQIB02000015">
    <property type="protein sequence ID" value="RLM65544.1"/>
    <property type="molecule type" value="Genomic_DNA"/>
</dbReference>
<comment type="caution">
    <text evidence="1">The sequence shown here is derived from an EMBL/GenBank/DDBJ whole genome shotgun (WGS) entry which is preliminary data.</text>
</comment>
<dbReference type="PANTHER" id="PTHR31065">
    <property type="entry name" value="PLATZ TRANSCRIPTION FACTOR FAMILY PROTEIN"/>
    <property type="match status" value="1"/>
</dbReference>
<dbReference type="Proteomes" id="UP000275267">
    <property type="component" value="Unassembled WGS sequence"/>
</dbReference>
<proteinExistence type="predicted"/>
<evidence type="ECO:0008006" key="3">
    <source>
        <dbReference type="Google" id="ProtNLM"/>
    </source>
</evidence>
<keyword evidence="2" id="KW-1185">Reference proteome</keyword>
<dbReference type="InterPro" id="IPR006734">
    <property type="entry name" value="PLATZ"/>
</dbReference>
<sequence>MATDSVSIERIRTLLSESFCFQCPDHQGLRDSSCNLLCLDCYAAKQSAMCRWCVANHAPGHHHRFIQVRKCARHFAVRAEDLDTIIEISGMRKYIFNNSLVIYLNPRPLRSGSETNNSRGCRIICVTCARSLLLGHATFFSLRCKVFSRHIVM</sequence>
<reference evidence="2" key="1">
    <citation type="journal article" date="2019" name="Nat. Commun.">
        <title>The genome of broomcorn millet.</title>
        <authorList>
            <person name="Zou C."/>
            <person name="Miki D."/>
            <person name="Li D."/>
            <person name="Tang Q."/>
            <person name="Xiao L."/>
            <person name="Rajput S."/>
            <person name="Deng P."/>
            <person name="Jia W."/>
            <person name="Huang R."/>
            <person name="Zhang M."/>
            <person name="Sun Y."/>
            <person name="Hu J."/>
            <person name="Fu X."/>
            <person name="Schnable P.S."/>
            <person name="Li F."/>
            <person name="Zhang H."/>
            <person name="Feng B."/>
            <person name="Zhu X."/>
            <person name="Liu R."/>
            <person name="Schnable J.C."/>
            <person name="Zhu J.-K."/>
            <person name="Zhang H."/>
        </authorList>
    </citation>
    <scope>NUCLEOTIDE SEQUENCE [LARGE SCALE GENOMIC DNA]</scope>
</reference>
<organism evidence="1 2">
    <name type="scientific">Panicum miliaceum</name>
    <name type="common">Proso millet</name>
    <name type="synonym">Broomcorn millet</name>
    <dbReference type="NCBI Taxonomy" id="4540"/>
    <lineage>
        <taxon>Eukaryota</taxon>
        <taxon>Viridiplantae</taxon>
        <taxon>Streptophyta</taxon>
        <taxon>Embryophyta</taxon>
        <taxon>Tracheophyta</taxon>
        <taxon>Spermatophyta</taxon>
        <taxon>Magnoliopsida</taxon>
        <taxon>Liliopsida</taxon>
        <taxon>Poales</taxon>
        <taxon>Poaceae</taxon>
        <taxon>PACMAD clade</taxon>
        <taxon>Panicoideae</taxon>
        <taxon>Panicodae</taxon>
        <taxon>Paniceae</taxon>
        <taxon>Panicinae</taxon>
        <taxon>Panicum</taxon>
        <taxon>Panicum sect. Panicum</taxon>
    </lineage>
</organism>